<feature type="region of interest" description="Disordered" evidence="1">
    <location>
        <begin position="1"/>
        <end position="85"/>
    </location>
</feature>
<gene>
    <name evidence="2" type="ORF">SSGG_04478</name>
</gene>
<feature type="compositionally biased region" description="Pro residues" evidence="1">
    <location>
        <begin position="157"/>
        <end position="166"/>
    </location>
</feature>
<protein>
    <submittedName>
        <fullName evidence="2">Predicted protein</fullName>
    </submittedName>
</protein>
<dbReference type="EMBL" id="DS999644">
    <property type="protein sequence ID" value="EFE77111.2"/>
    <property type="molecule type" value="Genomic_DNA"/>
</dbReference>
<dbReference type="AlphaFoldDB" id="D6AHZ6"/>
<organism evidence="2 3">
    <name type="scientific">Streptomyces filamentosus NRRL 15998</name>
    <dbReference type="NCBI Taxonomy" id="457431"/>
    <lineage>
        <taxon>Bacteria</taxon>
        <taxon>Bacillati</taxon>
        <taxon>Actinomycetota</taxon>
        <taxon>Actinomycetes</taxon>
        <taxon>Kitasatosporales</taxon>
        <taxon>Streptomycetaceae</taxon>
        <taxon>Streptomyces</taxon>
    </lineage>
</organism>
<evidence type="ECO:0000313" key="3">
    <source>
        <dbReference type="Proteomes" id="UP000003986"/>
    </source>
</evidence>
<feature type="region of interest" description="Disordered" evidence="1">
    <location>
        <begin position="147"/>
        <end position="166"/>
    </location>
</feature>
<sequence length="166" mass="17270">MGGTKDSGGRMSSQSGDPMATAGGGAAPTSMRLNATPTDPSPPPVYGPFAPGQAPGLVSSPAQKRAAANAIEQHLEPDTNKSGNWASEENAAAVTALSAKDGEGWITSRALKDAHTAWGKQVRNLMNRLGREKSSLRNANTIFRGTELQTQQLLGSPLPPSPFNSY</sequence>
<evidence type="ECO:0000256" key="1">
    <source>
        <dbReference type="SAM" id="MobiDB-lite"/>
    </source>
</evidence>
<dbReference type="Proteomes" id="UP000003986">
    <property type="component" value="Unassembled WGS sequence"/>
</dbReference>
<accession>D6AHZ6</accession>
<evidence type="ECO:0000313" key="2">
    <source>
        <dbReference type="EMBL" id="EFE77111.2"/>
    </source>
</evidence>
<proteinExistence type="predicted"/>
<reference evidence="3" key="1">
    <citation type="submission" date="2008-10" db="EMBL/GenBank/DDBJ databases">
        <authorList>
            <person name="Molnar K."/>
        </authorList>
    </citation>
    <scope>NUCLEOTIDE SEQUENCE [LARGE SCALE GENOMIC DNA]</scope>
    <source>
        <strain evidence="3">NRRL 15998</strain>
    </source>
</reference>
<reference evidence="3" key="2">
    <citation type="submission" date="2008-12" db="EMBL/GenBank/DDBJ databases">
        <title>Annotation of Streptomyces roseosporus strain NRRL 15998.</title>
        <authorList>
            <consortium name="The Broad Institute Genome Sequencing Platform"/>
            <consortium name="Broad Institute Microbial Sequencing Center"/>
            <person name="Fischbach M."/>
            <person name="Ward D."/>
            <person name="Young S."/>
            <person name="Kodira C.D."/>
            <person name="Zeng Q."/>
            <person name="Koehrsen M."/>
            <person name="Godfrey P."/>
            <person name="Alvarado L."/>
            <person name="Berlin A.M."/>
            <person name="Borenstein D."/>
            <person name="Chen Z."/>
            <person name="Engels R."/>
            <person name="Freedman E."/>
            <person name="Gellesch M."/>
            <person name="Goldberg J."/>
            <person name="Griggs A."/>
            <person name="Gujja S."/>
            <person name="Heiman D.I."/>
            <person name="Hepburn T.A."/>
            <person name="Howarth C."/>
            <person name="Jen D."/>
            <person name="Larson L."/>
            <person name="Lewis B."/>
            <person name="Mehta T."/>
            <person name="Park D."/>
            <person name="Pearson M."/>
            <person name="Roberts A."/>
            <person name="Saif S."/>
            <person name="Shea T.D."/>
            <person name="Shenoy N."/>
            <person name="Sisk P."/>
            <person name="Stolte C."/>
            <person name="Sykes S.N."/>
            <person name="Walk T."/>
            <person name="White J."/>
            <person name="Yandava C."/>
            <person name="Straight P."/>
            <person name="Clardy J."/>
            <person name="Hung D."/>
            <person name="Kolter R."/>
            <person name="Mekalanos J."/>
            <person name="Walker S."/>
            <person name="Walsh C.T."/>
            <person name="Wieland B.L.C."/>
            <person name="Ilzarbe M."/>
            <person name="Galagan J."/>
            <person name="Nusbaum C."/>
            <person name="Birren B."/>
        </authorList>
    </citation>
    <scope>NUCLEOTIDE SEQUENCE [LARGE SCALE GENOMIC DNA]</scope>
    <source>
        <strain evidence="3">NRRL 15998</strain>
    </source>
</reference>
<name>D6AHZ6_STRFL</name>